<dbReference type="AlphaFoldDB" id="B6W6H4"/>
<accession>B6W6H4</accession>
<organism evidence="2 3">
    <name type="scientific">Anaerococcus hydrogenalis DSM 7454</name>
    <dbReference type="NCBI Taxonomy" id="561177"/>
    <lineage>
        <taxon>Bacteria</taxon>
        <taxon>Bacillati</taxon>
        <taxon>Bacillota</taxon>
        <taxon>Tissierellia</taxon>
        <taxon>Tissierellales</taxon>
        <taxon>Peptoniphilaceae</taxon>
        <taxon>Anaerococcus</taxon>
    </lineage>
</organism>
<keyword evidence="1" id="KW-0812">Transmembrane</keyword>
<feature type="transmembrane region" description="Helical" evidence="1">
    <location>
        <begin position="21"/>
        <end position="38"/>
    </location>
</feature>
<evidence type="ECO:0000313" key="3">
    <source>
        <dbReference type="Proteomes" id="UP000005451"/>
    </source>
</evidence>
<gene>
    <name evidence="2" type="ORF">ANHYDRO_00154</name>
</gene>
<proteinExistence type="predicted"/>
<feature type="transmembrane region" description="Helical" evidence="1">
    <location>
        <begin position="129"/>
        <end position="152"/>
    </location>
</feature>
<evidence type="ECO:0000256" key="1">
    <source>
        <dbReference type="SAM" id="Phobius"/>
    </source>
</evidence>
<keyword evidence="1" id="KW-1133">Transmembrane helix</keyword>
<evidence type="ECO:0008006" key="4">
    <source>
        <dbReference type="Google" id="ProtNLM"/>
    </source>
</evidence>
<reference evidence="2 3" key="1">
    <citation type="submission" date="2008-09" db="EMBL/GenBank/DDBJ databases">
        <authorList>
            <person name="Fulton L."/>
            <person name="Clifton S."/>
            <person name="Fulton B."/>
            <person name="Xu J."/>
            <person name="Minx P."/>
            <person name="Pepin K.H."/>
            <person name="Johnson M."/>
            <person name="Thiruvilangam P."/>
            <person name="Bhonagiri V."/>
            <person name="Nash W.E."/>
            <person name="Mardis E.R."/>
            <person name="Wilson R.K."/>
        </authorList>
    </citation>
    <scope>NUCLEOTIDE SEQUENCE [LARGE SCALE GENOMIC DNA]</scope>
    <source>
        <strain evidence="2 3">DSM 7454</strain>
    </source>
</reference>
<dbReference type="STRING" id="561177.ANHYDRO_00154"/>
<name>B6W6H4_9FIRM</name>
<dbReference type="Proteomes" id="UP000005451">
    <property type="component" value="Unassembled WGS sequence"/>
</dbReference>
<protein>
    <recommendedName>
        <fullName evidence="4">ABC-2 type transporter</fullName>
    </recommendedName>
</protein>
<feature type="transmembrane region" description="Helical" evidence="1">
    <location>
        <begin position="95"/>
        <end position="123"/>
    </location>
</feature>
<feature type="transmembrane region" description="Helical" evidence="1">
    <location>
        <begin position="54"/>
        <end position="74"/>
    </location>
</feature>
<keyword evidence="1" id="KW-0472">Membrane</keyword>
<reference evidence="2 3" key="2">
    <citation type="submission" date="2008-10" db="EMBL/GenBank/DDBJ databases">
        <title>Draft genome sequence of Anaerococcus hydrogenalis (DSM 7454).</title>
        <authorList>
            <person name="Sudarsanam P."/>
            <person name="Ley R."/>
            <person name="Guruge J."/>
            <person name="Turnbaugh P.J."/>
            <person name="Mahowald M."/>
            <person name="Liep D."/>
            <person name="Gordon J."/>
        </authorList>
    </citation>
    <scope>NUCLEOTIDE SEQUENCE [LARGE SCALE GENOMIC DNA]</scope>
    <source>
        <strain evidence="2 3">DSM 7454</strain>
    </source>
</reference>
<comment type="caution">
    <text evidence="2">The sequence shown here is derived from an EMBL/GenBank/DDBJ whole genome shotgun (WGS) entry which is preliminary data.</text>
</comment>
<dbReference type="EMBL" id="ABXA01000003">
    <property type="protein sequence ID" value="EEB36917.1"/>
    <property type="molecule type" value="Genomic_DNA"/>
</dbReference>
<feature type="transmembrane region" description="Helical" evidence="1">
    <location>
        <begin position="164"/>
        <end position="186"/>
    </location>
</feature>
<feature type="transmembrane region" description="Helical" evidence="1">
    <location>
        <begin position="192"/>
        <end position="214"/>
    </location>
</feature>
<sequence length="227" mass="26304">MVVKAIFWKELRSLQKNIKSKFVMTVGTILFIFLLLYVKSKASHFSPQIYKNNITYMTAIIGYIIYISNLRFWYEKNMGMLEVLFSLPASINLIILGKIILPILMSIIVSIIFYVISFIVGIVMFNIEIFSIVPLMEVLVISTIFQIFYSVINCYAMWCASLAYAKTIQFISVIMYLGSIFTMYIVPNDFKIYNWIGTWIILMVIGLYAIICYLKITKERAINTLSI</sequence>
<evidence type="ECO:0000313" key="2">
    <source>
        <dbReference type="EMBL" id="EEB36917.1"/>
    </source>
</evidence>
<dbReference type="RefSeq" id="WP_004812382.1">
    <property type="nucleotide sequence ID" value="NZ_ABXA01000003.1"/>
</dbReference>